<name>A0AAE1Y4E2_9LAMI</name>
<keyword evidence="2" id="KW-1185">Reference proteome</keyword>
<dbReference type="EMBL" id="JACGWO010000007">
    <property type="protein sequence ID" value="KAK4423262.1"/>
    <property type="molecule type" value="Genomic_DNA"/>
</dbReference>
<evidence type="ECO:0008006" key="3">
    <source>
        <dbReference type="Google" id="ProtNLM"/>
    </source>
</evidence>
<evidence type="ECO:0000313" key="2">
    <source>
        <dbReference type="Proteomes" id="UP001293254"/>
    </source>
</evidence>
<organism evidence="1 2">
    <name type="scientific">Sesamum alatum</name>
    <dbReference type="NCBI Taxonomy" id="300844"/>
    <lineage>
        <taxon>Eukaryota</taxon>
        <taxon>Viridiplantae</taxon>
        <taxon>Streptophyta</taxon>
        <taxon>Embryophyta</taxon>
        <taxon>Tracheophyta</taxon>
        <taxon>Spermatophyta</taxon>
        <taxon>Magnoliopsida</taxon>
        <taxon>eudicotyledons</taxon>
        <taxon>Gunneridae</taxon>
        <taxon>Pentapetalae</taxon>
        <taxon>asterids</taxon>
        <taxon>lamiids</taxon>
        <taxon>Lamiales</taxon>
        <taxon>Pedaliaceae</taxon>
        <taxon>Sesamum</taxon>
    </lineage>
</organism>
<accession>A0AAE1Y4E2</accession>
<reference evidence="1" key="1">
    <citation type="submission" date="2020-06" db="EMBL/GenBank/DDBJ databases">
        <authorList>
            <person name="Li T."/>
            <person name="Hu X."/>
            <person name="Zhang T."/>
            <person name="Song X."/>
            <person name="Zhang H."/>
            <person name="Dai N."/>
            <person name="Sheng W."/>
            <person name="Hou X."/>
            <person name="Wei L."/>
        </authorList>
    </citation>
    <scope>NUCLEOTIDE SEQUENCE</scope>
    <source>
        <strain evidence="1">3651</strain>
        <tissue evidence="1">Leaf</tissue>
    </source>
</reference>
<comment type="caution">
    <text evidence="1">The sequence shown here is derived from an EMBL/GenBank/DDBJ whole genome shotgun (WGS) entry which is preliminary data.</text>
</comment>
<dbReference type="Proteomes" id="UP001293254">
    <property type="component" value="Unassembled WGS sequence"/>
</dbReference>
<protein>
    <recommendedName>
        <fullName evidence="3">Reverse transcriptase zinc-binding domain-containing protein</fullName>
    </recommendedName>
</protein>
<gene>
    <name evidence="1" type="ORF">Salat_1909000</name>
</gene>
<proteinExistence type="predicted"/>
<dbReference type="AlphaFoldDB" id="A0AAE1Y4E2"/>
<reference evidence="1" key="2">
    <citation type="journal article" date="2024" name="Plant">
        <title>Genomic evolution and insights into agronomic trait innovations of Sesamum species.</title>
        <authorList>
            <person name="Miao H."/>
            <person name="Wang L."/>
            <person name="Qu L."/>
            <person name="Liu H."/>
            <person name="Sun Y."/>
            <person name="Le M."/>
            <person name="Wang Q."/>
            <person name="Wei S."/>
            <person name="Zheng Y."/>
            <person name="Lin W."/>
            <person name="Duan Y."/>
            <person name="Cao H."/>
            <person name="Xiong S."/>
            <person name="Wang X."/>
            <person name="Wei L."/>
            <person name="Li C."/>
            <person name="Ma Q."/>
            <person name="Ju M."/>
            <person name="Zhao R."/>
            <person name="Li G."/>
            <person name="Mu C."/>
            <person name="Tian Q."/>
            <person name="Mei H."/>
            <person name="Zhang T."/>
            <person name="Gao T."/>
            <person name="Zhang H."/>
        </authorList>
    </citation>
    <scope>NUCLEOTIDE SEQUENCE</scope>
    <source>
        <strain evidence="1">3651</strain>
    </source>
</reference>
<sequence>MCIFCSSEGEDLKHIMIECDFARQTWSLTHLPWSIIVNWGDAAEAWIRHLHQNLEAWEYRFALPVAWKIWYWRNKALMENSHVSSLELVESCRWYLQDFDVASLPFNQGWELL</sequence>
<evidence type="ECO:0000313" key="1">
    <source>
        <dbReference type="EMBL" id="KAK4423262.1"/>
    </source>
</evidence>